<protein>
    <recommendedName>
        <fullName evidence="4">TnsE C-terminal domain-containing protein</fullName>
    </recommendedName>
</protein>
<sequence>MPTRVPPIQEFPKDGRIWRVDWLGRVERTSAEALIDVHLSPARKETMFLREQSDFDAHATVKLRVGVGLLPFLVIGSLWRNGRRQRKDFGYPRNFRNINIPETVGTTTAGLIVQKEPDTRWLIPKFCHQLDRSCWFSPLFAIKHEGDPYGILLPMIEVIRFYYVVSSDMAHIAFNGTLQLDLDSVINTQSTVDSRLHDSGRMVLHLRQWLADDDAWVIGRVLADANAKDGIDRIYNSLLRDTANYKTAFAECGLPFAGTTNWTTRGIEVPKEDGKGHRWLIYELTGCSAPFPFDSMEVVRDNDGRMADPESDLPDDEKRPAWSLVQKATKTTNGTEVQSDDPPRADLQAVAIPSAGERFSALRGKEIIKTPKDQCRYKKAAVPGTEKVDVLGTGDPSGSETAEGGAPASIEWQREIKRSESLPASFESLQAVVDALNHHSGTKAHVRELSGSTEFLRLTKPSGHRQWSYLDSARRTRRRVMVIDIDCDGVLGCLVEYERRDSERSRIALFVPRESGQVPESILIRLLYGLVAVEGVWVNLKSYPTDVRLELFNHSRPSAAKFAADLRDAMRKVV</sequence>
<proteinExistence type="predicted"/>
<gene>
    <name evidence="2" type="ORF">XdyCFBP7245_12610</name>
</gene>
<feature type="region of interest" description="Disordered" evidence="1">
    <location>
        <begin position="388"/>
        <end position="407"/>
    </location>
</feature>
<accession>A0A2S7C207</accession>
<name>A0A2S7C207_9XANT</name>
<dbReference type="EMBL" id="MDEE01000017">
    <property type="protein sequence ID" value="PPU55615.1"/>
    <property type="molecule type" value="Genomic_DNA"/>
</dbReference>
<evidence type="ECO:0000256" key="1">
    <source>
        <dbReference type="SAM" id="MobiDB-lite"/>
    </source>
</evidence>
<comment type="caution">
    <text evidence="2">The sequence shown here is derived from an EMBL/GenBank/DDBJ whole genome shotgun (WGS) entry which is preliminary data.</text>
</comment>
<organism evidence="2 3">
    <name type="scientific">Xanthomonas dyei</name>
    <dbReference type="NCBI Taxonomy" id="743699"/>
    <lineage>
        <taxon>Bacteria</taxon>
        <taxon>Pseudomonadati</taxon>
        <taxon>Pseudomonadota</taxon>
        <taxon>Gammaproteobacteria</taxon>
        <taxon>Lysobacterales</taxon>
        <taxon>Lysobacteraceae</taxon>
        <taxon>Xanthomonas</taxon>
    </lineage>
</organism>
<evidence type="ECO:0008006" key="4">
    <source>
        <dbReference type="Google" id="ProtNLM"/>
    </source>
</evidence>
<dbReference type="AlphaFoldDB" id="A0A2S7C207"/>
<dbReference type="RefSeq" id="WP_104615965.1">
    <property type="nucleotide sequence ID" value="NZ_CP167817.1"/>
</dbReference>
<dbReference type="Proteomes" id="UP000238908">
    <property type="component" value="Unassembled WGS sequence"/>
</dbReference>
<evidence type="ECO:0000313" key="3">
    <source>
        <dbReference type="Proteomes" id="UP000238908"/>
    </source>
</evidence>
<reference evidence="2 3" key="1">
    <citation type="submission" date="2016-08" db="EMBL/GenBank/DDBJ databases">
        <authorList>
            <person name="Seilhamer J.J."/>
        </authorList>
    </citation>
    <scope>NUCLEOTIDE SEQUENCE [LARGE SCALE GENOMIC DNA]</scope>
    <source>
        <strain evidence="2 3">CFBP7245</strain>
    </source>
</reference>
<evidence type="ECO:0000313" key="2">
    <source>
        <dbReference type="EMBL" id="PPU55615.1"/>
    </source>
</evidence>